<dbReference type="PANTHER" id="PTHR43591:SF110">
    <property type="entry name" value="RHODANESE DOMAIN-CONTAINING PROTEIN"/>
    <property type="match status" value="1"/>
</dbReference>
<gene>
    <name evidence="3" type="ORF">B0I36DRAFT_384390</name>
</gene>
<accession>A0A9P9BR80</accession>
<evidence type="ECO:0000256" key="1">
    <source>
        <dbReference type="ARBA" id="ARBA00038158"/>
    </source>
</evidence>
<comment type="similarity">
    <text evidence="1">Belongs to the methyltransferase superfamily. LaeA methyltransferase family.</text>
</comment>
<dbReference type="PANTHER" id="PTHR43591">
    <property type="entry name" value="METHYLTRANSFERASE"/>
    <property type="match status" value="1"/>
</dbReference>
<dbReference type="Gene3D" id="3.40.50.150">
    <property type="entry name" value="Vaccinia Virus protein VP39"/>
    <property type="match status" value="1"/>
</dbReference>
<dbReference type="GO" id="GO:0032259">
    <property type="term" value="P:methylation"/>
    <property type="evidence" value="ECO:0007669"/>
    <property type="project" value="UniProtKB-KW"/>
</dbReference>
<dbReference type="RefSeq" id="XP_046013347.1">
    <property type="nucleotide sequence ID" value="XM_046160999.1"/>
</dbReference>
<name>A0A9P9BR80_9PEZI</name>
<dbReference type="AlphaFoldDB" id="A0A9P9BR80"/>
<dbReference type="CDD" id="cd02440">
    <property type="entry name" value="AdoMet_MTases"/>
    <property type="match status" value="1"/>
</dbReference>
<proteinExistence type="inferred from homology"/>
<reference evidence="3" key="1">
    <citation type="journal article" date="2021" name="Nat. Commun.">
        <title>Genetic determinants of endophytism in the Arabidopsis root mycobiome.</title>
        <authorList>
            <person name="Mesny F."/>
            <person name="Miyauchi S."/>
            <person name="Thiergart T."/>
            <person name="Pickel B."/>
            <person name="Atanasova L."/>
            <person name="Karlsson M."/>
            <person name="Huettel B."/>
            <person name="Barry K.W."/>
            <person name="Haridas S."/>
            <person name="Chen C."/>
            <person name="Bauer D."/>
            <person name="Andreopoulos W."/>
            <person name="Pangilinan J."/>
            <person name="LaButti K."/>
            <person name="Riley R."/>
            <person name="Lipzen A."/>
            <person name="Clum A."/>
            <person name="Drula E."/>
            <person name="Henrissat B."/>
            <person name="Kohler A."/>
            <person name="Grigoriev I.V."/>
            <person name="Martin F.M."/>
            <person name="Hacquard S."/>
        </authorList>
    </citation>
    <scope>NUCLEOTIDE SEQUENCE</scope>
    <source>
        <strain evidence="3">MPI-CAGE-CH-0230</strain>
    </source>
</reference>
<evidence type="ECO:0000313" key="3">
    <source>
        <dbReference type="EMBL" id="KAH7031667.1"/>
    </source>
</evidence>
<dbReference type="Pfam" id="PF08241">
    <property type="entry name" value="Methyltransf_11"/>
    <property type="match status" value="1"/>
</dbReference>
<dbReference type="InterPro" id="IPR013216">
    <property type="entry name" value="Methyltransf_11"/>
</dbReference>
<dbReference type="GO" id="GO:0008757">
    <property type="term" value="F:S-adenosylmethionine-dependent methyltransferase activity"/>
    <property type="evidence" value="ECO:0007669"/>
    <property type="project" value="InterPro"/>
</dbReference>
<evidence type="ECO:0000313" key="4">
    <source>
        <dbReference type="Proteomes" id="UP000756346"/>
    </source>
</evidence>
<dbReference type="InterPro" id="IPR029063">
    <property type="entry name" value="SAM-dependent_MTases_sf"/>
</dbReference>
<keyword evidence="3" id="KW-0808">Transferase</keyword>
<keyword evidence="3" id="KW-0489">Methyltransferase</keyword>
<dbReference type="SUPFAM" id="SSF53335">
    <property type="entry name" value="S-adenosyl-L-methionine-dependent methyltransferases"/>
    <property type="match status" value="1"/>
</dbReference>
<dbReference type="GeneID" id="70190545"/>
<dbReference type="OrthoDB" id="66144at2759"/>
<organism evidence="3 4">
    <name type="scientific">Microdochium trichocladiopsis</name>
    <dbReference type="NCBI Taxonomy" id="1682393"/>
    <lineage>
        <taxon>Eukaryota</taxon>
        <taxon>Fungi</taxon>
        <taxon>Dikarya</taxon>
        <taxon>Ascomycota</taxon>
        <taxon>Pezizomycotina</taxon>
        <taxon>Sordariomycetes</taxon>
        <taxon>Xylariomycetidae</taxon>
        <taxon>Xylariales</taxon>
        <taxon>Microdochiaceae</taxon>
        <taxon>Microdochium</taxon>
    </lineage>
</organism>
<feature type="domain" description="Methyltransferase type 11" evidence="2">
    <location>
        <begin position="78"/>
        <end position="179"/>
    </location>
</feature>
<dbReference type="Proteomes" id="UP000756346">
    <property type="component" value="Unassembled WGS sequence"/>
</dbReference>
<keyword evidence="4" id="KW-1185">Reference proteome</keyword>
<sequence>MAHNKALNAEFAAFAAGLDTAAVKMIASGEAIMKYPGTVLLAQMGLIPEPAPPSSSSPDPSPAAALVQKTQFEPFSLLDNACGPGLIAGVLQEELPKDVLAKSRVLCADVNGNLVDILKQRASIEGWVGVETAVLDAQNPGLPENSFDYSTVNFAMHIIPDPDAVLTATKSLLKPNGVIGITTMHSTTKGWTDDLLAALSSLSSSSSSSAPPILSFTPEPPLPAKIPMTVNNRPEWAEADGVRDQLEAKHGFEDVRVRLLPHKSACLSGADAVERFGMMVRMVTGTYWSDSTRSRVEAELKEKGEEGGLLGYVERFLDQRHGGQAWELEWTMVVATGRKPGP</sequence>
<protein>
    <submittedName>
        <fullName evidence="3">S-adenosyl-L-methionine-dependent methyltransferase</fullName>
    </submittedName>
</protein>
<comment type="caution">
    <text evidence="3">The sequence shown here is derived from an EMBL/GenBank/DDBJ whole genome shotgun (WGS) entry which is preliminary data.</text>
</comment>
<dbReference type="EMBL" id="JAGTJQ010000005">
    <property type="protein sequence ID" value="KAH7031667.1"/>
    <property type="molecule type" value="Genomic_DNA"/>
</dbReference>
<evidence type="ECO:0000259" key="2">
    <source>
        <dbReference type="Pfam" id="PF08241"/>
    </source>
</evidence>